<dbReference type="GO" id="GO:0006281">
    <property type="term" value="P:DNA repair"/>
    <property type="evidence" value="ECO:0007669"/>
    <property type="project" value="InterPro"/>
</dbReference>
<dbReference type="Gene3D" id="2.30.30.940">
    <property type="match status" value="1"/>
</dbReference>
<dbReference type="GeneID" id="87756534"/>
<dbReference type="CDD" id="cd17933">
    <property type="entry name" value="DEXSc_RecD-like"/>
    <property type="match status" value="1"/>
</dbReference>
<dbReference type="GO" id="GO:0006310">
    <property type="term" value="P:DNA recombination"/>
    <property type="evidence" value="ECO:0007669"/>
    <property type="project" value="InterPro"/>
</dbReference>
<dbReference type="HAMAP" id="MF_01488">
    <property type="entry name" value="RecD2"/>
    <property type="match status" value="1"/>
</dbReference>
<dbReference type="Pfam" id="PF14490">
    <property type="entry name" value="HHH_RecD2"/>
    <property type="match status" value="1"/>
</dbReference>
<keyword evidence="3" id="KW-0378">Hydrolase</keyword>
<dbReference type="RefSeq" id="WP_091365491.1">
    <property type="nucleotide sequence ID" value="NZ_FMXA01000028.1"/>
</dbReference>
<dbReference type="InterPro" id="IPR006345">
    <property type="entry name" value="RecD2"/>
</dbReference>
<evidence type="ECO:0000259" key="4">
    <source>
        <dbReference type="SMART" id="SM00278"/>
    </source>
</evidence>
<proteinExistence type="inferred from homology"/>
<dbReference type="SMART" id="SM00382">
    <property type="entry name" value="AAA"/>
    <property type="match status" value="1"/>
</dbReference>
<dbReference type="SMART" id="SM00278">
    <property type="entry name" value="HhH1"/>
    <property type="match status" value="2"/>
</dbReference>
<dbReference type="GO" id="GO:0009338">
    <property type="term" value="C:exodeoxyribonuclease V complex"/>
    <property type="evidence" value="ECO:0007669"/>
    <property type="project" value="TreeGrafter"/>
</dbReference>
<dbReference type="InterPro" id="IPR003593">
    <property type="entry name" value="AAA+_ATPase"/>
</dbReference>
<evidence type="ECO:0000256" key="1">
    <source>
        <dbReference type="ARBA" id="ARBA00022741"/>
    </source>
</evidence>
<feature type="domain" description="Helix-hairpin-helix DNA-binding motif class 1" evidence="4">
    <location>
        <begin position="118"/>
        <end position="137"/>
    </location>
</feature>
<dbReference type="Pfam" id="PF14520">
    <property type="entry name" value="HHH_5"/>
    <property type="match status" value="1"/>
</dbReference>
<dbReference type="CDD" id="cd18809">
    <property type="entry name" value="SF1_C_RecD"/>
    <property type="match status" value="1"/>
</dbReference>
<dbReference type="EC" id="5.6.2.3" evidence="3"/>
<feature type="binding site" evidence="3">
    <location>
        <begin position="342"/>
        <end position="346"/>
    </location>
    <ligand>
        <name>ATP</name>
        <dbReference type="ChEBI" id="CHEBI:30616"/>
    </ligand>
</feature>
<dbReference type="SUPFAM" id="SSF52540">
    <property type="entry name" value="P-loop containing nucleoside triphosphate hydrolases"/>
    <property type="match status" value="2"/>
</dbReference>
<dbReference type="GO" id="GO:0003677">
    <property type="term" value="F:DNA binding"/>
    <property type="evidence" value="ECO:0007669"/>
    <property type="project" value="UniProtKB-UniRule"/>
</dbReference>
<comment type="similarity">
    <text evidence="3">Belongs to the RecD family. RecD2 subfamily.</text>
</comment>
<evidence type="ECO:0000313" key="6">
    <source>
        <dbReference type="EMBL" id="SDA60561.1"/>
    </source>
</evidence>
<evidence type="ECO:0000256" key="2">
    <source>
        <dbReference type="ARBA" id="ARBA00022840"/>
    </source>
</evidence>
<dbReference type="NCBIfam" id="TIGR01448">
    <property type="entry name" value="recD_rel"/>
    <property type="match status" value="1"/>
</dbReference>
<dbReference type="Gene3D" id="1.10.10.2220">
    <property type="match status" value="1"/>
</dbReference>
<protein>
    <recommendedName>
        <fullName evidence="3">ATP-dependent RecD2 DNA helicase</fullName>
        <ecNumber evidence="3">5.6.2.3</ecNumber>
    </recommendedName>
    <alternativeName>
        <fullName evidence="3">DNA 5'-3' helicase subunit RecD2</fullName>
    </alternativeName>
</protein>
<dbReference type="Proteomes" id="UP000199689">
    <property type="component" value="Unassembled WGS sequence"/>
</dbReference>
<keyword evidence="1 3" id="KW-0547">Nucleotide-binding</keyword>
<keyword evidence="7" id="KW-1185">Reference proteome</keyword>
<dbReference type="InterPro" id="IPR029493">
    <property type="entry name" value="RecD2-like_HHH"/>
</dbReference>
<reference evidence="6 7" key="1">
    <citation type="submission" date="2016-10" db="EMBL/GenBank/DDBJ databases">
        <authorList>
            <person name="de Groot N.N."/>
        </authorList>
    </citation>
    <scope>NUCLEOTIDE SEQUENCE [LARGE SCALE GENOMIC DNA]</scope>
    <source>
        <strain evidence="6 7">DSM 15230</strain>
    </source>
</reference>
<organism evidence="6 7">
    <name type="scientific">Allisonella histaminiformans</name>
    <dbReference type="NCBI Taxonomy" id="209880"/>
    <lineage>
        <taxon>Bacteria</taxon>
        <taxon>Bacillati</taxon>
        <taxon>Bacillota</taxon>
        <taxon>Negativicutes</taxon>
        <taxon>Veillonellales</taxon>
        <taxon>Veillonellaceae</taxon>
        <taxon>Allisonella</taxon>
    </lineage>
</organism>
<dbReference type="GO" id="GO:0017116">
    <property type="term" value="F:single-stranded DNA helicase activity"/>
    <property type="evidence" value="ECO:0007669"/>
    <property type="project" value="TreeGrafter"/>
</dbReference>
<dbReference type="EMBL" id="FMXA01000028">
    <property type="protein sequence ID" value="SDA60561.1"/>
    <property type="molecule type" value="Genomic_DNA"/>
</dbReference>
<comment type="function">
    <text evidence="3">DNA-dependent ATPase and ATP-dependent 5'-3' DNA helicase. Has no activity on blunt DNA or DNA with 3'-overhangs, requires at least 10 bases of 5'-ssDNA for helicase activity.</text>
</comment>
<dbReference type="PANTHER" id="PTHR43788">
    <property type="entry name" value="DNA2/NAM7 HELICASE FAMILY MEMBER"/>
    <property type="match status" value="1"/>
</dbReference>
<dbReference type="InterPro" id="IPR055446">
    <property type="entry name" value="RecD2_N_OB"/>
</dbReference>
<dbReference type="InterPro" id="IPR041451">
    <property type="entry name" value="RecD2_SH13"/>
</dbReference>
<evidence type="ECO:0000313" key="7">
    <source>
        <dbReference type="Proteomes" id="UP000199689"/>
    </source>
</evidence>
<dbReference type="GO" id="GO:0005524">
    <property type="term" value="F:ATP binding"/>
    <property type="evidence" value="ECO:0007669"/>
    <property type="project" value="UniProtKB-UniRule"/>
</dbReference>
<keyword evidence="3" id="KW-0347">Helicase</keyword>
<dbReference type="Pfam" id="PF23139">
    <property type="entry name" value="OB_YrrC"/>
    <property type="match status" value="1"/>
</dbReference>
<keyword evidence="3" id="KW-0413">Isomerase</keyword>
<evidence type="ECO:0000256" key="3">
    <source>
        <dbReference type="HAMAP-Rule" id="MF_01488"/>
    </source>
</evidence>
<name>A0A1G5WQY6_9FIRM</name>
<dbReference type="Pfam" id="PF18335">
    <property type="entry name" value="SH3_13"/>
    <property type="match status" value="1"/>
</dbReference>
<gene>
    <name evidence="3" type="primary">recD2</name>
    <name evidence="6" type="ORF">SAMN02910343_01548</name>
</gene>
<dbReference type="PANTHER" id="PTHR43788:SF6">
    <property type="entry name" value="DNA HELICASE B"/>
    <property type="match status" value="1"/>
</dbReference>
<accession>A0A1G5WQY6</accession>
<dbReference type="Gene3D" id="1.10.150.20">
    <property type="entry name" value="5' to 3' exonuclease, C-terminal subdomain"/>
    <property type="match status" value="1"/>
</dbReference>
<dbReference type="OrthoDB" id="9803432at2"/>
<dbReference type="InterPro" id="IPR027417">
    <property type="entry name" value="P-loop_NTPase"/>
</dbReference>
<dbReference type="AlphaFoldDB" id="A0A1G5WQY6"/>
<keyword evidence="2 3" id="KW-0067">ATP-binding</keyword>
<feature type="domain" description="AAA+ ATPase" evidence="5">
    <location>
        <begin position="331"/>
        <end position="481"/>
    </location>
</feature>
<dbReference type="STRING" id="209880.SAMN02910343_01548"/>
<dbReference type="InterPro" id="IPR027785">
    <property type="entry name" value="UvrD-like_helicase_C"/>
</dbReference>
<dbReference type="GO" id="GO:0016887">
    <property type="term" value="F:ATP hydrolysis activity"/>
    <property type="evidence" value="ECO:0007669"/>
    <property type="project" value="RHEA"/>
</dbReference>
<feature type="domain" description="Helix-hairpin-helix DNA-binding motif class 1" evidence="4">
    <location>
        <begin position="83"/>
        <end position="104"/>
    </location>
</feature>
<dbReference type="SUPFAM" id="SSF47781">
    <property type="entry name" value="RuvA domain 2-like"/>
    <property type="match status" value="1"/>
</dbReference>
<dbReference type="InterPro" id="IPR010994">
    <property type="entry name" value="RuvA_2-like"/>
</dbReference>
<evidence type="ECO:0000259" key="5">
    <source>
        <dbReference type="SMART" id="SM00382"/>
    </source>
</evidence>
<dbReference type="GO" id="GO:0043139">
    <property type="term" value="F:5'-3' DNA helicase activity"/>
    <property type="evidence" value="ECO:0007669"/>
    <property type="project" value="UniProtKB-UniRule"/>
</dbReference>
<dbReference type="InterPro" id="IPR050534">
    <property type="entry name" value="Coronavir_polyprotein_1ab"/>
</dbReference>
<dbReference type="Pfam" id="PF13245">
    <property type="entry name" value="AAA_19"/>
    <property type="match status" value="1"/>
</dbReference>
<dbReference type="Gene3D" id="3.40.50.300">
    <property type="entry name" value="P-loop containing nucleotide triphosphate hydrolases"/>
    <property type="match status" value="2"/>
</dbReference>
<comment type="catalytic activity">
    <reaction evidence="3">
        <text>ATP + H2O = ADP + phosphate + H(+)</text>
        <dbReference type="Rhea" id="RHEA:13065"/>
        <dbReference type="ChEBI" id="CHEBI:15377"/>
        <dbReference type="ChEBI" id="CHEBI:15378"/>
        <dbReference type="ChEBI" id="CHEBI:30616"/>
        <dbReference type="ChEBI" id="CHEBI:43474"/>
        <dbReference type="ChEBI" id="CHEBI:456216"/>
        <dbReference type="EC" id="5.6.2.3"/>
    </reaction>
</comment>
<keyword evidence="3" id="KW-0238">DNA-binding</keyword>
<sequence length="707" mass="78115">MEELCGTVERIVYTSPDGTFCVLRMREKDSGKQVTVTGSMGVPSQGESIMVRGCWTRHPRFGVQFKGQSMEVSKPETSDEIENYLASGVIEGIGPAMAGRIVAHFGKDTLHIMDENIDALLEVPGIGEKTLQKIAASYEEVKSTGELIMLLQKAGISPHIAMEMQKLYGEDAEEVIRNNPYRMLGEIPGLGFRDVDRLALANGTEREDEERIIHGMFYILSRYAVQGHCCAPERAVCYEASRMLGLDEEVLRHTAAEAISTGEIPSCQFEDMVFLYQPSLYEAETESVYRIRELLETTAEGSATLAIEKFEKKKHITLAPEQVQAVEAAMNSGMLIITGGPGTGKTTLIQAIITAAEQENREVRLMAPTGRAAKRLAIVTGRNADTIHKALEAELSDTANLFNKNEADPLDEDLIIVDEASMIDMSLFYHLISAIKPGASLVLVGDIDQLPPVGPGAPLKDLIAWGEVPVIRLQHIFRQGEGSGIIINASRVREGQVPQSDENGEFVFRKVSSEQEAFQQVMELCRDCHYEYDQNKLTMQVLSPMYKGICGVDHLNEAIQMAVHGSNEKITGFLPGDKVMQRRNDYEKGVYNGDIGVVWAVTDGKISVSYDDKEVTYEKEERRDIQLAYAITVHKSQGCEYDTVVMVLLPTQYVMLQRNLLYTGITRASGRTILISTDEAIAKAVATHKMAGRCSLFLPLLKGEALC</sequence>
<dbReference type="Pfam" id="PF13538">
    <property type="entry name" value="UvrD_C_2"/>
    <property type="match status" value="1"/>
</dbReference>
<dbReference type="InterPro" id="IPR003583">
    <property type="entry name" value="Hlx-hairpin-Hlx_DNA-bd_motif"/>
</dbReference>